<protein>
    <submittedName>
        <fullName evidence="2">DUF2235 domain-containing protein</fullName>
    </submittedName>
</protein>
<evidence type="ECO:0000313" key="2">
    <source>
        <dbReference type="EMBL" id="MBC9209400.1"/>
    </source>
</evidence>
<dbReference type="RefSeq" id="WP_187786538.1">
    <property type="nucleotide sequence ID" value="NZ_JACTVA010000054.1"/>
</dbReference>
<gene>
    <name evidence="2" type="ORF">IBL26_21315</name>
</gene>
<dbReference type="Proteomes" id="UP000626026">
    <property type="component" value="Unassembled WGS sequence"/>
</dbReference>
<evidence type="ECO:0000259" key="1">
    <source>
        <dbReference type="Pfam" id="PF09994"/>
    </source>
</evidence>
<dbReference type="Pfam" id="PF09994">
    <property type="entry name" value="T6SS_Tle1-like_cat"/>
    <property type="match status" value="1"/>
</dbReference>
<sequence>MKRLVVCFDGTWNNADSGVADTNVARMARAVRATSGDVPQLTLYLRGVGSTGIALQKLIEGATGEGIDDNIRSAYMFLAQNYLPPEALPGYAGDEIFVFGFSRGAFSARSLAGFVGSCGLLKRQRLDAIADAWSYYRKVRTRSPEDFASRIGGTAPNHPDISIAFLGVWDTVGALGIPGTMLNRLTASDYQFHDTKPSRVVRIGRHALAIDEHRDEFEPTLWTAPAPAGCDIQQVWFPGAHSDVGGGYQQLAGMSRLANAPLRWMADEAIQAGLALDEEMLPQPDACDPLAPHHESRLNLSRKDRLTPTIRQMLGRVPDIGLLERLYQPMSEKGAKLQPVNESLHPSAATRYGQTVLLLANDADQKGETITYAPKNLRAALGQ</sequence>
<dbReference type="PANTHER" id="PTHR33840">
    <property type="match status" value="1"/>
</dbReference>
<dbReference type="PANTHER" id="PTHR33840:SF1">
    <property type="entry name" value="TLE1 PHOSPHOLIPASE DOMAIN-CONTAINING PROTEIN"/>
    <property type="match status" value="1"/>
</dbReference>
<reference evidence="2 3" key="1">
    <citation type="journal article" date="2013" name="Int. J. Syst. Evol. Microbiol.">
        <title>Roseomonas aerophila sp. nov., isolated from air.</title>
        <authorList>
            <person name="Kim S.J."/>
            <person name="Weon H.Y."/>
            <person name="Ahn J.H."/>
            <person name="Hong S.B."/>
            <person name="Seok S.J."/>
            <person name="Whang K.S."/>
            <person name="Kwon S.W."/>
        </authorList>
    </citation>
    <scope>NUCLEOTIDE SEQUENCE [LARGE SCALE GENOMIC DNA]</scope>
    <source>
        <strain evidence="2 3">NBRC 108923</strain>
    </source>
</reference>
<name>A0ABR7RRZ6_9PROT</name>
<dbReference type="InterPro" id="IPR018712">
    <property type="entry name" value="Tle1-like_cat"/>
</dbReference>
<evidence type="ECO:0000313" key="3">
    <source>
        <dbReference type="Proteomes" id="UP000626026"/>
    </source>
</evidence>
<organism evidence="2 3">
    <name type="scientific">Teichococcus aerophilus</name>
    <dbReference type="NCBI Taxonomy" id="1224513"/>
    <lineage>
        <taxon>Bacteria</taxon>
        <taxon>Pseudomonadati</taxon>
        <taxon>Pseudomonadota</taxon>
        <taxon>Alphaproteobacteria</taxon>
        <taxon>Acetobacterales</taxon>
        <taxon>Roseomonadaceae</taxon>
        <taxon>Roseomonas</taxon>
    </lineage>
</organism>
<dbReference type="EMBL" id="JACTVA010000054">
    <property type="protein sequence ID" value="MBC9209400.1"/>
    <property type="molecule type" value="Genomic_DNA"/>
</dbReference>
<accession>A0ABR7RRZ6</accession>
<comment type="caution">
    <text evidence="2">The sequence shown here is derived from an EMBL/GenBank/DDBJ whole genome shotgun (WGS) entry which is preliminary data.</text>
</comment>
<proteinExistence type="predicted"/>
<feature type="domain" description="T6SS Phospholipase effector Tle1-like catalytic" evidence="1">
    <location>
        <begin position="2"/>
        <end position="268"/>
    </location>
</feature>
<keyword evidence="3" id="KW-1185">Reference proteome</keyword>